<keyword evidence="12" id="KW-0597">Phosphoprotein</keyword>
<feature type="active site" description="Pros-phosphohistidine intermediate" evidence="12 13">
    <location>
        <position position="145"/>
    </location>
</feature>
<keyword evidence="7 12" id="KW-0547">Nucleotide-binding</keyword>
<evidence type="ECO:0000256" key="8">
    <source>
        <dbReference type="ARBA" id="ARBA00022777"/>
    </source>
</evidence>
<feature type="binding site" evidence="12 13">
    <location>
        <position position="87"/>
    </location>
    <ligand>
        <name>ATP</name>
        <dbReference type="ChEBI" id="CHEBI:30616"/>
    </ligand>
</feature>
<dbReference type="AlphaFoldDB" id="L0A4V2"/>
<evidence type="ECO:0000256" key="6">
    <source>
        <dbReference type="ARBA" id="ARBA00022723"/>
    </source>
</evidence>
<dbReference type="InterPro" id="IPR034907">
    <property type="entry name" value="NDK-like_dom"/>
</dbReference>
<dbReference type="NCBIfam" id="NF001908">
    <property type="entry name" value="PRK00668.1"/>
    <property type="match status" value="1"/>
</dbReference>
<keyword evidence="12" id="KW-0963">Cytoplasm</keyword>
<dbReference type="GO" id="GO:0006241">
    <property type="term" value="P:CTP biosynthetic process"/>
    <property type="evidence" value="ECO:0007669"/>
    <property type="project" value="UniProtKB-UniRule"/>
</dbReference>
<gene>
    <name evidence="12" type="primary">ndk</name>
    <name evidence="16" type="ordered locus">Deipe_3014</name>
</gene>
<dbReference type="EC" id="2.7.4.6" evidence="3 12"/>
<dbReference type="Proteomes" id="UP000010467">
    <property type="component" value="Chromosome"/>
</dbReference>
<proteinExistence type="inferred from homology"/>
<evidence type="ECO:0000256" key="10">
    <source>
        <dbReference type="ARBA" id="ARBA00022842"/>
    </source>
</evidence>
<evidence type="ECO:0000256" key="5">
    <source>
        <dbReference type="ARBA" id="ARBA00022679"/>
    </source>
</evidence>
<evidence type="ECO:0000256" key="12">
    <source>
        <dbReference type="HAMAP-Rule" id="MF_00451"/>
    </source>
</evidence>
<organism evidence="16 17">
    <name type="scientific">Deinococcus peraridilitoris (strain DSM 19664 / LMG 22246 / CIP 109416 / KR-200)</name>
    <dbReference type="NCBI Taxonomy" id="937777"/>
    <lineage>
        <taxon>Bacteria</taxon>
        <taxon>Thermotogati</taxon>
        <taxon>Deinococcota</taxon>
        <taxon>Deinococci</taxon>
        <taxon>Deinococcales</taxon>
        <taxon>Deinococcaceae</taxon>
        <taxon>Deinococcus</taxon>
    </lineage>
</organism>
<dbReference type="GO" id="GO:0006183">
    <property type="term" value="P:GTP biosynthetic process"/>
    <property type="evidence" value="ECO:0007669"/>
    <property type="project" value="UniProtKB-UniRule"/>
</dbReference>
<protein>
    <recommendedName>
        <fullName evidence="4 12">Nucleoside diphosphate kinase</fullName>
        <shortName evidence="12">NDK</shortName>
        <shortName evidence="12">NDP kinase</shortName>
        <ecNumber evidence="3 12">2.7.4.6</ecNumber>
    </recommendedName>
    <alternativeName>
        <fullName evidence="12">Nucleoside-2-P kinase</fullName>
    </alternativeName>
</protein>
<evidence type="ECO:0000256" key="4">
    <source>
        <dbReference type="ARBA" id="ARBA00017632"/>
    </source>
</evidence>
<evidence type="ECO:0000313" key="17">
    <source>
        <dbReference type="Proteomes" id="UP000010467"/>
    </source>
</evidence>
<feature type="binding site" evidence="12 13">
    <location>
        <position position="132"/>
    </location>
    <ligand>
        <name>ATP</name>
        <dbReference type="ChEBI" id="CHEBI:30616"/>
    </ligand>
</feature>
<comment type="function">
    <text evidence="12">Major role in the synthesis of nucleoside triphosphates other than ATP. The ATP gamma phosphate is transferred to the NDP beta phosphate via a ping-pong mechanism, using a phosphorylated active-site intermediate.</text>
</comment>
<keyword evidence="9 12" id="KW-0067">ATP-binding</keyword>
<evidence type="ECO:0000256" key="7">
    <source>
        <dbReference type="ARBA" id="ARBA00022741"/>
    </source>
</evidence>
<evidence type="ECO:0000259" key="15">
    <source>
        <dbReference type="SMART" id="SM00562"/>
    </source>
</evidence>
<keyword evidence="6 12" id="KW-0479">Metal-binding</keyword>
<feature type="binding site" evidence="12 13">
    <location>
        <position position="142"/>
    </location>
    <ligand>
        <name>ATP</name>
        <dbReference type="ChEBI" id="CHEBI:30616"/>
    </ligand>
</feature>
<keyword evidence="17" id="KW-1185">Reference proteome</keyword>
<feature type="binding site" evidence="12 13">
    <location>
        <position position="115"/>
    </location>
    <ligand>
        <name>ATP</name>
        <dbReference type="ChEBI" id="CHEBI:30616"/>
    </ligand>
</feature>
<dbReference type="HOGENOM" id="CLU_060216_6_3_0"/>
<evidence type="ECO:0000256" key="3">
    <source>
        <dbReference type="ARBA" id="ARBA00012966"/>
    </source>
</evidence>
<evidence type="ECO:0000256" key="13">
    <source>
        <dbReference type="PROSITE-ProRule" id="PRU00706"/>
    </source>
</evidence>
<dbReference type="GO" id="GO:0006228">
    <property type="term" value="P:UTP biosynthetic process"/>
    <property type="evidence" value="ECO:0007669"/>
    <property type="project" value="UniProtKB-UniRule"/>
</dbReference>
<feature type="binding site" evidence="12 13">
    <location>
        <position position="121"/>
    </location>
    <ligand>
        <name>ATP</name>
        <dbReference type="ChEBI" id="CHEBI:30616"/>
    </ligand>
</feature>
<dbReference type="GO" id="GO:0004550">
    <property type="term" value="F:nucleoside diphosphate kinase activity"/>
    <property type="evidence" value="ECO:0007669"/>
    <property type="project" value="UniProtKB-UniRule"/>
</dbReference>
<dbReference type="PROSITE" id="PS51374">
    <property type="entry name" value="NDPK_LIKE"/>
    <property type="match status" value="1"/>
</dbReference>
<name>L0A4V2_DEIPD</name>
<dbReference type="HAMAP" id="MF_00451">
    <property type="entry name" value="NDP_kinase"/>
    <property type="match status" value="1"/>
</dbReference>
<dbReference type="GO" id="GO:0005737">
    <property type="term" value="C:cytoplasm"/>
    <property type="evidence" value="ECO:0007669"/>
    <property type="project" value="UniProtKB-SubCell"/>
</dbReference>
<evidence type="ECO:0000313" key="16">
    <source>
        <dbReference type="EMBL" id="AFZ68464.1"/>
    </source>
</evidence>
<dbReference type="PANTHER" id="PTHR11349">
    <property type="entry name" value="NUCLEOSIDE DIPHOSPHATE KINASE"/>
    <property type="match status" value="1"/>
</dbReference>
<dbReference type="STRING" id="937777.Deipe_3014"/>
<dbReference type="eggNOG" id="COG0105">
    <property type="taxonomic scope" value="Bacteria"/>
</dbReference>
<comment type="cofactor">
    <cofactor evidence="1 12">
        <name>Mg(2+)</name>
        <dbReference type="ChEBI" id="CHEBI:18420"/>
    </cofactor>
</comment>
<evidence type="ECO:0000256" key="14">
    <source>
        <dbReference type="RuleBase" id="RU004011"/>
    </source>
</evidence>
<dbReference type="EMBL" id="CP003382">
    <property type="protein sequence ID" value="AFZ68464.1"/>
    <property type="molecule type" value="Genomic_DNA"/>
</dbReference>
<dbReference type="GO" id="GO:0046872">
    <property type="term" value="F:metal ion binding"/>
    <property type="evidence" value="ECO:0007669"/>
    <property type="project" value="UniProtKB-KW"/>
</dbReference>
<dbReference type="SUPFAM" id="SSF54919">
    <property type="entry name" value="Nucleoside diphosphate kinase, NDK"/>
    <property type="match status" value="1"/>
</dbReference>
<comment type="catalytic activity">
    <reaction evidence="12">
        <text>a 2'-deoxyribonucleoside 5'-diphosphate + ATP = a 2'-deoxyribonucleoside 5'-triphosphate + ADP</text>
        <dbReference type="Rhea" id="RHEA:44640"/>
        <dbReference type="ChEBI" id="CHEBI:30616"/>
        <dbReference type="ChEBI" id="CHEBI:61560"/>
        <dbReference type="ChEBI" id="CHEBI:73316"/>
        <dbReference type="ChEBI" id="CHEBI:456216"/>
        <dbReference type="EC" id="2.7.4.6"/>
    </reaction>
</comment>
<accession>L0A4V2</accession>
<dbReference type="CDD" id="cd04413">
    <property type="entry name" value="NDPk_I"/>
    <property type="match status" value="1"/>
</dbReference>
<dbReference type="GO" id="GO:0005524">
    <property type="term" value="F:ATP binding"/>
    <property type="evidence" value="ECO:0007669"/>
    <property type="project" value="UniProtKB-UniRule"/>
</dbReference>
<dbReference type="InterPro" id="IPR001564">
    <property type="entry name" value="Nucleoside_diP_kinase"/>
</dbReference>
<comment type="catalytic activity">
    <reaction evidence="12">
        <text>a ribonucleoside 5'-diphosphate + ATP = a ribonucleoside 5'-triphosphate + ADP</text>
        <dbReference type="Rhea" id="RHEA:18113"/>
        <dbReference type="ChEBI" id="CHEBI:30616"/>
        <dbReference type="ChEBI" id="CHEBI:57930"/>
        <dbReference type="ChEBI" id="CHEBI:61557"/>
        <dbReference type="ChEBI" id="CHEBI:456216"/>
        <dbReference type="EC" id="2.7.4.6"/>
    </reaction>
</comment>
<keyword evidence="5 12" id="KW-0808">Transferase</keyword>
<keyword evidence="10 12" id="KW-0460">Magnesium</keyword>
<dbReference type="InterPro" id="IPR036850">
    <property type="entry name" value="NDK-like_dom_sf"/>
</dbReference>
<sequence>MEVTLVLYSGYKHHSGQARPSGQVVYCGRDMQRTYAMIKPDGVRRQLTARILQRFIDKGYRVIGLKQLVIPRELAEQHYAEHRERPFFGELVDFITSGPVVAIALEGENVITGLRAMMGATNPKDAAPGTIRADHATTIGENVIHGSANEEDAARELGLFFGDAELLR</sequence>
<evidence type="ECO:0000256" key="11">
    <source>
        <dbReference type="ARBA" id="ARBA00023080"/>
    </source>
</evidence>
<comment type="similarity">
    <text evidence="2 12 13 14">Belongs to the NDK family.</text>
</comment>
<keyword evidence="11 12" id="KW-0546">Nucleotide metabolism</keyword>
<evidence type="ECO:0000256" key="1">
    <source>
        <dbReference type="ARBA" id="ARBA00001946"/>
    </source>
</evidence>
<evidence type="ECO:0000256" key="2">
    <source>
        <dbReference type="ARBA" id="ARBA00008142"/>
    </source>
</evidence>
<dbReference type="PRINTS" id="PR01243">
    <property type="entry name" value="NUCDPKINASE"/>
</dbReference>
<comment type="subcellular location">
    <subcellularLocation>
        <location evidence="12">Cytoplasm</location>
    </subcellularLocation>
</comment>
<evidence type="ECO:0000256" key="9">
    <source>
        <dbReference type="ARBA" id="ARBA00022840"/>
    </source>
</evidence>
<dbReference type="Gene3D" id="3.30.70.141">
    <property type="entry name" value="Nucleoside diphosphate kinase-like domain"/>
    <property type="match status" value="1"/>
</dbReference>
<dbReference type="FunFam" id="3.30.70.141:FF:000003">
    <property type="entry name" value="Nucleoside diphosphate kinase"/>
    <property type="match status" value="1"/>
</dbReference>
<keyword evidence="8 12" id="KW-0418">Kinase</keyword>
<dbReference type="Pfam" id="PF00334">
    <property type="entry name" value="NDK"/>
    <property type="match status" value="1"/>
</dbReference>
<dbReference type="SMART" id="SM00562">
    <property type="entry name" value="NDK"/>
    <property type="match status" value="1"/>
</dbReference>
<feature type="binding site" evidence="12 13">
    <location>
        <position position="39"/>
    </location>
    <ligand>
        <name>ATP</name>
        <dbReference type="ChEBI" id="CHEBI:30616"/>
    </ligand>
</feature>
<dbReference type="PATRIC" id="fig|937777.3.peg.3030"/>
<dbReference type="KEGG" id="dpd:Deipe_3014"/>
<reference evidence="17" key="1">
    <citation type="submission" date="2012-03" db="EMBL/GenBank/DDBJ databases">
        <title>Complete sequence of chromosome of Deinococcus peraridilitoris DSM 19664.</title>
        <authorList>
            <person name="Lucas S."/>
            <person name="Copeland A."/>
            <person name="Lapidus A."/>
            <person name="Glavina del Rio T."/>
            <person name="Dalin E."/>
            <person name="Tice H."/>
            <person name="Bruce D."/>
            <person name="Goodwin L."/>
            <person name="Pitluck S."/>
            <person name="Peters L."/>
            <person name="Mikhailova N."/>
            <person name="Lu M."/>
            <person name="Kyrpides N."/>
            <person name="Mavromatis K."/>
            <person name="Ivanova N."/>
            <person name="Brettin T."/>
            <person name="Detter J.C."/>
            <person name="Han C."/>
            <person name="Larimer F."/>
            <person name="Land M."/>
            <person name="Hauser L."/>
            <person name="Markowitz V."/>
            <person name="Cheng J.-F."/>
            <person name="Hugenholtz P."/>
            <person name="Woyke T."/>
            <person name="Wu D."/>
            <person name="Pukall R."/>
            <person name="Steenblock K."/>
            <person name="Brambilla E."/>
            <person name="Klenk H.-P."/>
            <person name="Eisen J.A."/>
        </authorList>
    </citation>
    <scope>NUCLEOTIDE SEQUENCE [LARGE SCALE GENOMIC DNA]</scope>
    <source>
        <strain evidence="17">DSM 19664 / LMG 22246 / CIP 109416 / KR-200</strain>
    </source>
</reference>
<comment type="subunit">
    <text evidence="12">Homotetramer.</text>
</comment>
<feature type="domain" description="Nucleoside diphosphate kinase-like" evidence="15">
    <location>
        <begin position="31"/>
        <end position="168"/>
    </location>
</feature>